<dbReference type="InterPro" id="IPR003423">
    <property type="entry name" value="OMP_efflux"/>
</dbReference>
<dbReference type="InterPro" id="IPR010131">
    <property type="entry name" value="MdtP/NodT-like"/>
</dbReference>
<dbReference type="NCBIfam" id="TIGR01845">
    <property type="entry name" value="outer_NodT"/>
    <property type="match status" value="1"/>
</dbReference>
<dbReference type="Gene3D" id="2.20.200.10">
    <property type="entry name" value="Outer membrane efflux proteins (OEP)"/>
    <property type="match status" value="1"/>
</dbReference>
<comment type="similarity">
    <text evidence="1 2">Belongs to the outer membrane factor (OMF) (TC 1.B.17) family.</text>
</comment>
<dbReference type="PROSITE" id="PS51257">
    <property type="entry name" value="PROKAR_LIPOPROTEIN"/>
    <property type="match status" value="1"/>
</dbReference>
<keyword evidence="2" id="KW-0564">Palmitate</keyword>
<evidence type="ECO:0000256" key="2">
    <source>
        <dbReference type="RuleBase" id="RU362097"/>
    </source>
</evidence>
<keyword evidence="2 5" id="KW-0449">Lipoprotein</keyword>
<organism evidence="5 6">
    <name type="scientific">Alicycliphilus denitrificans (strain DSM 14773 / CIP 107495 / K601)</name>
    <dbReference type="NCBI Taxonomy" id="596154"/>
    <lineage>
        <taxon>Bacteria</taxon>
        <taxon>Pseudomonadati</taxon>
        <taxon>Pseudomonadota</taxon>
        <taxon>Betaproteobacteria</taxon>
        <taxon>Burkholderiales</taxon>
        <taxon>Comamonadaceae</taxon>
        <taxon>Alicycliphilus</taxon>
    </lineage>
</organism>
<accession>F4GGA0</accession>
<dbReference type="OrthoDB" id="9770517at2"/>
<reference evidence="5 6" key="2">
    <citation type="submission" date="2011-04" db="EMBL/GenBank/DDBJ databases">
        <title>Complete sequence of chromosome of Alicycliphilus denitrificans K601.</title>
        <authorList>
            <consortium name="US DOE Joint Genome Institute"/>
            <person name="Lucas S."/>
            <person name="Han J."/>
            <person name="Lapidus A."/>
            <person name="Cheng J.-F."/>
            <person name="Goodwin L."/>
            <person name="Pitluck S."/>
            <person name="Peters L."/>
            <person name="Zeytun A."/>
            <person name="Detter J.C."/>
            <person name="Han C."/>
            <person name="Tapia R."/>
            <person name="Land M."/>
            <person name="Hauser L."/>
            <person name="Kyrpides N."/>
            <person name="Ivanova N."/>
            <person name="Mikhailova N."/>
            <person name="Pagani I."/>
            <person name="Oosterkamp M."/>
            <person name="Pieper D."/>
            <person name="van Berkel W."/>
            <person name="Langenhoff A."/>
            <person name="Smidt H."/>
            <person name="Stams A."/>
            <person name="Woyke T."/>
        </authorList>
    </citation>
    <scope>NUCLEOTIDE SEQUENCE [LARGE SCALE GENOMIC DNA]</scope>
    <source>
        <strain evidence="6">DSM 14773 / CIP 107495 / K601</strain>
    </source>
</reference>
<dbReference type="PANTHER" id="PTHR30203:SF25">
    <property type="entry name" value="OUTER MEMBRANE PROTEIN-RELATED"/>
    <property type="match status" value="1"/>
</dbReference>
<dbReference type="GO" id="GO:0015562">
    <property type="term" value="F:efflux transmembrane transporter activity"/>
    <property type="evidence" value="ECO:0007669"/>
    <property type="project" value="InterPro"/>
</dbReference>
<sequence length="505" mass="54614">MHAPRCSNRLVPRLLAGALAAALAGCAVGPDFVKPTPAAPDDWTSWRSGDASLRIPTEATQALPAQWWLAFNDATLDALQQRAFDASPDLRTAALRFAQARAQRNTVAAQRGPEINASGSATRQRQSQSGAGTRMIGIMGADPSLTELLAEPFTLYQAGFDASWELDLWGRVRRSVEAADADVGHQAALLDLARLGLTSDVARNYFELRTAQRQIRLMREDIAALEDRAALLQARVEGGVLDHTDLQRQRAELAALKAQLPPLLAQEAASANQIALLLGERPGALRAELAPREADAGTSLPDLALGLPSEVALRRPDIRAAEARLHSATASIGIARADLYPSIRLGATFGYESYLSGEFSDWGSRTWSVGPSLGLPIFDHGRRKATVQLRELQQQEAAINYQQTVLKAWQEIDDSLSAYSAEQRQARELQTRSDAAGDAYQLAQARYDGGVTDFTAVLDAQRSYLQARRDLAASEGRLSTRYVTVNKAIGNVPLDTENAAGKGME</sequence>
<feature type="coiled-coil region" evidence="3">
    <location>
        <begin position="208"/>
        <end position="235"/>
    </location>
</feature>
<gene>
    <name evidence="5" type="ordered locus">Alide2_1578</name>
</gene>
<protein>
    <submittedName>
        <fullName evidence="5">RND efflux system, outer membrane lipoprotein, NodT family</fullName>
    </submittedName>
</protein>
<feature type="compositionally biased region" description="Polar residues" evidence="4">
    <location>
        <begin position="117"/>
        <end position="131"/>
    </location>
</feature>
<dbReference type="PANTHER" id="PTHR30203">
    <property type="entry name" value="OUTER MEMBRANE CATION EFFLUX PROTEIN"/>
    <property type="match status" value="1"/>
</dbReference>
<dbReference type="EMBL" id="CP002657">
    <property type="protein sequence ID" value="AEB83970.1"/>
    <property type="molecule type" value="Genomic_DNA"/>
</dbReference>
<keyword evidence="2" id="KW-1134">Transmembrane beta strand</keyword>
<evidence type="ECO:0000313" key="5">
    <source>
        <dbReference type="EMBL" id="AEB83970.1"/>
    </source>
</evidence>
<keyword evidence="2" id="KW-0732">Signal</keyword>
<evidence type="ECO:0000313" key="6">
    <source>
        <dbReference type="Proteomes" id="UP000007938"/>
    </source>
</evidence>
<evidence type="ECO:0000256" key="3">
    <source>
        <dbReference type="SAM" id="Coils"/>
    </source>
</evidence>
<dbReference type="SUPFAM" id="SSF56954">
    <property type="entry name" value="Outer membrane efflux proteins (OEP)"/>
    <property type="match status" value="1"/>
</dbReference>
<name>F4GGA0_ALIDK</name>
<dbReference type="HOGENOM" id="CLU_012817_13_0_4"/>
<feature type="region of interest" description="Disordered" evidence="4">
    <location>
        <begin position="108"/>
        <end position="131"/>
    </location>
</feature>
<dbReference type="STRING" id="596154.Alide2_1578"/>
<evidence type="ECO:0000256" key="4">
    <source>
        <dbReference type="SAM" id="MobiDB-lite"/>
    </source>
</evidence>
<dbReference type="KEGG" id="adk:Alide2_1578"/>
<dbReference type="AlphaFoldDB" id="F4GGA0"/>
<dbReference type="eggNOG" id="COG1538">
    <property type="taxonomic scope" value="Bacteria"/>
</dbReference>
<keyword evidence="6" id="KW-1185">Reference proteome</keyword>
<dbReference type="Gene3D" id="1.20.1600.10">
    <property type="entry name" value="Outer membrane efflux proteins (OEP)"/>
    <property type="match status" value="1"/>
</dbReference>
<comment type="subcellular location">
    <subcellularLocation>
        <location evidence="2">Cell membrane</location>
        <topology evidence="2">Lipid-anchor</topology>
    </subcellularLocation>
</comment>
<dbReference type="GO" id="GO:0005886">
    <property type="term" value="C:plasma membrane"/>
    <property type="evidence" value="ECO:0007669"/>
    <property type="project" value="UniProtKB-SubCell"/>
</dbReference>
<dbReference type="Pfam" id="PF02321">
    <property type="entry name" value="OEP"/>
    <property type="match status" value="2"/>
</dbReference>
<reference evidence="5 6" key="1">
    <citation type="journal article" date="2011" name="J. Bacteriol.">
        <title>Genome Sequences of Alicycliphilus denitrificans Strains BC and K601T.</title>
        <authorList>
            <person name="Oosterkamp M.J."/>
            <person name="Veuskens T."/>
            <person name="Plugge C.M."/>
            <person name="Langenhoff A.A."/>
            <person name="Gerritse J."/>
            <person name="van Berkel W.J."/>
            <person name="Pieper D.H."/>
            <person name="Junca H."/>
            <person name="Goodwin L.A."/>
            <person name="Daligault H.E."/>
            <person name="Bruce D.C."/>
            <person name="Detter J.C."/>
            <person name="Tapia R."/>
            <person name="Han C.S."/>
            <person name="Land M.L."/>
            <person name="Hauser L.J."/>
            <person name="Smidt H."/>
            <person name="Stams A.J."/>
        </authorList>
    </citation>
    <scope>NUCLEOTIDE SEQUENCE [LARGE SCALE GENOMIC DNA]</scope>
    <source>
        <strain evidence="6">DSM 14773 / CIP 107495 / K601</strain>
    </source>
</reference>
<dbReference type="Proteomes" id="UP000007938">
    <property type="component" value="Chromosome"/>
</dbReference>
<feature type="chain" id="PRO_5001438623" evidence="2">
    <location>
        <begin position="30"/>
        <end position="505"/>
    </location>
</feature>
<keyword evidence="2" id="KW-0472">Membrane</keyword>
<evidence type="ECO:0000256" key="1">
    <source>
        <dbReference type="ARBA" id="ARBA00007613"/>
    </source>
</evidence>
<keyword evidence="3" id="KW-0175">Coiled coil</keyword>
<proteinExistence type="inferred from homology"/>
<feature type="signal peptide" evidence="2">
    <location>
        <begin position="1"/>
        <end position="29"/>
    </location>
</feature>
<keyword evidence="2" id="KW-0812">Transmembrane</keyword>
<dbReference type="RefSeq" id="WP_013721757.1">
    <property type="nucleotide sequence ID" value="NC_015422.1"/>
</dbReference>